<feature type="transmembrane region" description="Helical" evidence="12">
    <location>
        <begin position="325"/>
        <end position="345"/>
    </location>
</feature>
<feature type="transmembrane region" description="Helical" evidence="12">
    <location>
        <begin position="109"/>
        <end position="127"/>
    </location>
</feature>
<comment type="function">
    <text evidence="1">Mediates high-affinity intracellular uptake of the rare oligo-element molybdenum.</text>
</comment>
<comment type="caution">
    <text evidence="13">The sequence shown here is derived from an EMBL/GenBank/DDBJ whole genome shotgun (WGS) entry which is preliminary data.</text>
</comment>
<dbReference type="InterPro" id="IPR008509">
    <property type="entry name" value="MOT2/MFSD5"/>
</dbReference>
<sequence>MFYEANLFFFLLSNAGLLALQYRREKQRERKAASTVVEQPKDVEAEEATLDGELENVSNGVEANSDTVRTFQLNFFIPYALAVAADWLQGPHIYAIYKYEKDIPEQTVAMLYATGFVSGGISASFAGSLADRYGRKQACLLYCCLYVVTCMTMLSDNLAVLFFGRLCGGVGTTLLFSVFEAWVISDYHNKCLELSGLKLGSVFPAMTTISCVVAIISGVFGEFLVSLFGSRQWPFVASIGCSGGAAYFISRLWKENYGSKMTADKAALYEIRAGIQAIIQDRRMLAIGLTSCFFEGTMYLFIFFWTAALKSVRLAADVEEEPPYGIIFACFMCSMMVGSTIFTLKGTAKSTGLSTSMLLKVTGVVSCCLSIAVMAKSEWLLFWTLCLIEGCIGAYFPSMAYLKSEFIEDGIRGTIYSILRFPLNVFVVVAHSLDVEGDAHRNHVFLTCAGLLLVAFLMTQKYLPAKA</sequence>
<dbReference type="Pfam" id="PF05631">
    <property type="entry name" value="MFS_5"/>
    <property type="match status" value="1"/>
</dbReference>
<feature type="transmembrane region" description="Helical" evidence="12">
    <location>
        <begin position="232"/>
        <end position="253"/>
    </location>
</feature>
<evidence type="ECO:0000256" key="11">
    <source>
        <dbReference type="ARBA" id="ARBA00032555"/>
    </source>
</evidence>
<feature type="transmembrane region" description="Helical" evidence="12">
    <location>
        <begin position="6"/>
        <end position="22"/>
    </location>
</feature>
<keyword evidence="6 12" id="KW-0812">Transmembrane</keyword>
<dbReference type="Gene3D" id="1.20.1250.20">
    <property type="entry name" value="MFS general substrate transporter like domains"/>
    <property type="match status" value="1"/>
</dbReference>
<feature type="transmembrane region" description="Helical" evidence="12">
    <location>
        <begin position="139"/>
        <end position="155"/>
    </location>
</feature>
<dbReference type="GeneID" id="70192209"/>
<accession>A0A9P9BLX2</accession>
<comment type="subcellular location">
    <subcellularLocation>
        <location evidence="2">Cell membrane</location>
        <topology evidence="2">Multi-pass membrane protein</topology>
    </subcellularLocation>
</comment>
<evidence type="ECO:0000256" key="8">
    <source>
        <dbReference type="ARBA" id="ARBA00023065"/>
    </source>
</evidence>
<dbReference type="AlphaFoldDB" id="A0A9P9BLX2"/>
<evidence type="ECO:0000256" key="4">
    <source>
        <dbReference type="ARBA" id="ARBA00022448"/>
    </source>
</evidence>
<dbReference type="InterPro" id="IPR036259">
    <property type="entry name" value="MFS_trans_sf"/>
</dbReference>
<dbReference type="GO" id="GO:0006811">
    <property type="term" value="P:monoatomic ion transport"/>
    <property type="evidence" value="ECO:0007669"/>
    <property type="project" value="UniProtKB-KW"/>
</dbReference>
<keyword evidence="5" id="KW-1003">Cell membrane</keyword>
<feature type="transmembrane region" description="Helical" evidence="12">
    <location>
        <begin position="196"/>
        <end position="220"/>
    </location>
</feature>
<dbReference type="EMBL" id="JAGTJQ010000008">
    <property type="protein sequence ID" value="KAH7025675.1"/>
    <property type="molecule type" value="Genomic_DNA"/>
</dbReference>
<evidence type="ECO:0000256" key="6">
    <source>
        <dbReference type="ARBA" id="ARBA00022692"/>
    </source>
</evidence>
<dbReference type="GO" id="GO:0005886">
    <property type="term" value="C:plasma membrane"/>
    <property type="evidence" value="ECO:0007669"/>
    <property type="project" value="UniProtKB-SubCell"/>
</dbReference>
<reference evidence="13" key="1">
    <citation type="journal article" date="2021" name="Nat. Commun.">
        <title>Genetic determinants of endophytism in the Arabidopsis root mycobiome.</title>
        <authorList>
            <person name="Mesny F."/>
            <person name="Miyauchi S."/>
            <person name="Thiergart T."/>
            <person name="Pickel B."/>
            <person name="Atanasova L."/>
            <person name="Karlsson M."/>
            <person name="Huettel B."/>
            <person name="Barry K.W."/>
            <person name="Haridas S."/>
            <person name="Chen C."/>
            <person name="Bauer D."/>
            <person name="Andreopoulos W."/>
            <person name="Pangilinan J."/>
            <person name="LaButti K."/>
            <person name="Riley R."/>
            <person name="Lipzen A."/>
            <person name="Clum A."/>
            <person name="Drula E."/>
            <person name="Henrissat B."/>
            <person name="Kohler A."/>
            <person name="Grigoriev I.V."/>
            <person name="Martin F.M."/>
            <person name="Hacquard S."/>
        </authorList>
    </citation>
    <scope>NUCLEOTIDE SEQUENCE</scope>
    <source>
        <strain evidence="13">MPI-CAGE-CH-0230</strain>
    </source>
</reference>
<evidence type="ECO:0000256" key="10">
    <source>
        <dbReference type="ARBA" id="ARBA00030646"/>
    </source>
</evidence>
<dbReference type="CDD" id="cd17487">
    <property type="entry name" value="MFS_MFSD5_like"/>
    <property type="match status" value="1"/>
</dbReference>
<feature type="transmembrane region" description="Helical" evidence="12">
    <location>
        <begin position="381"/>
        <end position="402"/>
    </location>
</feature>
<dbReference type="PANTHER" id="PTHR23516">
    <property type="entry name" value="SAM (S-ADENOSYL METHIONINE) TRANSPORTER"/>
    <property type="match status" value="1"/>
</dbReference>
<evidence type="ECO:0000256" key="2">
    <source>
        <dbReference type="ARBA" id="ARBA00004651"/>
    </source>
</evidence>
<dbReference type="OrthoDB" id="263957at2759"/>
<feature type="transmembrane region" description="Helical" evidence="12">
    <location>
        <begin position="444"/>
        <end position="463"/>
    </location>
</feature>
<evidence type="ECO:0000256" key="12">
    <source>
        <dbReference type="SAM" id="Phobius"/>
    </source>
</evidence>
<dbReference type="RefSeq" id="XP_046008892.1">
    <property type="nucleotide sequence ID" value="XM_046162663.1"/>
</dbReference>
<evidence type="ECO:0000313" key="13">
    <source>
        <dbReference type="EMBL" id="KAH7025675.1"/>
    </source>
</evidence>
<evidence type="ECO:0000256" key="5">
    <source>
        <dbReference type="ARBA" id="ARBA00022475"/>
    </source>
</evidence>
<feature type="transmembrane region" description="Helical" evidence="12">
    <location>
        <begin position="414"/>
        <end position="432"/>
    </location>
</feature>
<dbReference type="GO" id="GO:0015098">
    <property type="term" value="F:molybdate ion transmembrane transporter activity"/>
    <property type="evidence" value="ECO:0007669"/>
    <property type="project" value="InterPro"/>
</dbReference>
<keyword evidence="14" id="KW-1185">Reference proteome</keyword>
<feature type="transmembrane region" description="Helical" evidence="12">
    <location>
        <begin position="161"/>
        <end position="184"/>
    </location>
</feature>
<keyword evidence="9 12" id="KW-0472">Membrane</keyword>
<name>A0A9P9BLX2_9PEZI</name>
<evidence type="ECO:0000256" key="3">
    <source>
        <dbReference type="ARBA" id="ARBA00021242"/>
    </source>
</evidence>
<proteinExistence type="predicted"/>
<dbReference type="Proteomes" id="UP000756346">
    <property type="component" value="Unassembled WGS sequence"/>
</dbReference>
<keyword evidence="4" id="KW-0813">Transport</keyword>
<evidence type="ECO:0000256" key="1">
    <source>
        <dbReference type="ARBA" id="ARBA00003019"/>
    </source>
</evidence>
<evidence type="ECO:0000256" key="9">
    <source>
        <dbReference type="ARBA" id="ARBA00023136"/>
    </source>
</evidence>
<gene>
    <name evidence="13" type="ORF">B0I36DRAFT_433311</name>
</gene>
<organism evidence="13 14">
    <name type="scientific">Microdochium trichocladiopsis</name>
    <dbReference type="NCBI Taxonomy" id="1682393"/>
    <lineage>
        <taxon>Eukaryota</taxon>
        <taxon>Fungi</taxon>
        <taxon>Dikarya</taxon>
        <taxon>Ascomycota</taxon>
        <taxon>Pezizomycotina</taxon>
        <taxon>Sordariomycetes</taxon>
        <taxon>Xylariomycetidae</taxon>
        <taxon>Xylariales</taxon>
        <taxon>Microdochiaceae</taxon>
        <taxon>Microdochium</taxon>
    </lineage>
</organism>
<dbReference type="SUPFAM" id="SSF103473">
    <property type="entry name" value="MFS general substrate transporter"/>
    <property type="match status" value="1"/>
</dbReference>
<feature type="transmembrane region" description="Helical" evidence="12">
    <location>
        <begin position="357"/>
        <end position="375"/>
    </location>
</feature>
<keyword evidence="8" id="KW-0406">Ion transport</keyword>
<evidence type="ECO:0000256" key="7">
    <source>
        <dbReference type="ARBA" id="ARBA00022989"/>
    </source>
</evidence>
<feature type="transmembrane region" description="Helical" evidence="12">
    <location>
        <begin position="76"/>
        <end position="97"/>
    </location>
</feature>
<feature type="transmembrane region" description="Helical" evidence="12">
    <location>
        <begin position="285"/>
        <end position="305"/>
    </location>
</feature>
<protein>
    <recommendedName>
        <fullName evidence="3">Molybdate-anion transporter</fullName>
    </recommendedName>
    <alternativeName>
        <fullName evidence="10">Major facilitator superfamily domain-containing protein 5</fullName>
    </alternativeName>
    <alternativeName>
        <fullName evidence="11">Molybdate transporter 2 homolog</fullName>
    </alternativeName>
</protein>
<keyword evidence="7 12" id="KW-1133">Transmembrane helix</keyword>
<dbReference type="PANTHER" id="PTHR23516:SF1">
    <property type="entry name" value="MOLYBDATE-ANION TRANSPORTER"/>
    <property type="match status" value="1"/>
</dbReference>
<evidence type="ECO:0000313" key="14">
    <source>
        <dbReference type="Proteomes" id="UP000756346"/>
    </source>
</evidence>